<feature type="transmembrane region" description="Helical" evidence="1">
    <location>
        <begin position="119"/>
        <end position="142"/>
    </location>
</feature>
<dbReference type="RefSeq" id="WP_138184735.1">
    <property type="nucleotide sequence ID" value="NZ_JAPDMW010000009.1"/>
</dbReference>
<keyword evidence="1" id="KW-0472">Membrane</keyword>
<feature type="transmembrane region" description="Helical" evidence="1">
    <location>
        <begin position="95"/>
        <end position="112"/>
    </location>
</feature>
<feature type="transmembrane region" description="Helical" evidence="1">
    <location>
        <begin position="37"/>
        <end position="61"/>
    </location>
</feature>
<accession>A0A383R6D2</accession>
<dbReference type="AlphaFoldDB" id="A0A383R6D2"/>
<protein>
    <submittedName>
        <fullName evidence="2">Membrane protein</fullName>
    </submittedName>
</protein>
<gene>
    <name evidence="2" type="ORF">PBLR_10785</name>
</gene>
<reference evidence="3" key="1">
    <citation type="submission" date="2018-08" db="EMBL/GenBank/DDBJ databases">
        <authorList>
            <person name="Chevrot R."/>
        </authorList>
    </citation>
    <scope>NUCLEOTIDE SEQUENCE [LARGE SCALE GENOMIC DNA]</scope>
</reference>
<sequence length="174" mass="18959">MNSRSIKALSLIGFGILLMLVTWSGWGAEKFATAGSIFGYFWPTLFVIPLGLFFHFMFFFVTKRRAAGLLIPGGILIVSGVVCQIGMLFDAFGTVWPGFPLAVAFGLFEFYIMGNRNKWLLIPICILTCVSLLFFAVFSLSAFANSSLIGITLAALLIVGGSAMLCKKPEISDF</sequence>
<keyword evidence="1" id="KW-1133">Transmembrane helix</keyword>
<dbReference type="Proteomes" id="UP000304148">
    <property type="component" value="Chromosome"/>
</dbReference>
<feature type="transmembrane region" description="Helical" evidence="1">
    <location>
        <begin position="68"/>
        <end position="89"/>
    </location>
</feature>
<evidence type="ECO:0000313" key="2">
    <source>
        <dbReference type="EMBL" id="SYX82363.1"/>
    </source>
</evidence>
<feature type="transmembrane region" description="Helical" evidence="1">
    <location>
        <begin position="148"/>
        <end position="166"/>
    </location>
</feature>
<name>A0A383R6D2_PAEAL</name>
<dbReference type="EMBL" id="LS992241">
    <property type="protein sequence ID" value="SYX82363.1"/>
    <property type="molecule type" value="Genomic_DNA"/>
</dbReference>
<proteinExistence type="predicted"/>
<organism evidence="2 3">
    <name type="scientific">Paenibacillus alvei</name>
    <name type="common">Bacillus alvei</name>
    <dbReference type="NCBI Taxonomy" id="44250"/>
    <lineage>
        <taxon>Bacteria</taxon>
        <taxon>Bacillati</taxon>
        <taxon>Bacillota</taxon>
        <taxon>Bacilli</taxon>
        <taxon>Bacillales</taxon>
        <taxon>Paenibacillaceae</taxon>
        <taxon>Paenibacillus</taxon>
    </lineage>
</organism>
<evidence type="ECO:0000256" key="1">
    <source>
        <dbReference type="SAM" id="Phobius"/>
    </source>
</evidence>
<evidence type="ECO:0000313" key="3">
    <source>
        <dbReference type="Proteomes" id="UP000304148"/>
    </source>
</evidence>
<keyword evidence="1" id="KW-0812">Transmembrane</keyword>